<sequence length="51" mass="6157">MWFYCRGLGCSFVVKSGEELQEHQAGCRSFLEKKRDRWRPPQEAVYCENWD</sequence>
<evidence type="ECO:0000313" key="1">
    <source>
        <dbReference type="EMBL" id="AYV83283.1"/>
    </source>
</evidence>
<name>A0A3G5ABN4_9VIRU</name>
<proteinExistence type="predicted"/>
<dbReference type="EMBL" id="MK072387">
    <property type="protein sequence ID" value="AYV83283.1"/>
    <property type="molecule type" value="Genomic_DNA"/>
</dbReference>
<protein>
    <submittedName>
        <fullName evidence="1">Uncharacterized protein</fullName>
    </submittedName>
</protein>
<reference evidence="1" key="1">
    <citation type="submission" date="2018-10" db="EMBL/GenBank/DDBJ databases">
        <title>Hidden diversity of soil giant viruses.</title>
        <authorList>
            <person name="Schulz F."/>
            <person name="Alteio L."/>
            <person name="Goudeau D."/>
            <person name="Ryan E.M."/>
            <person name="Malmstrom R.R."/>
            <person name="Blanchard J."/>
            <person name="Woyke T."/>
        </authorList>
    </citation>
    <scope>NUCLEOTIDE SEQUENCE</scope>
    <source>
        <strain evidence="1">HYV1</strain>
    </source>
</reference>
<gene>
    <name evidence="1" type="ORF">Hyperionvirus5_89</name>
</gene>
<accession>A0A3G5ABN4</accession>
<organism evidence="1">
    <name type="scientific">Hyperionvirus sp</name>
    <dbReference type="NCBI Taxonomy" id="2487770"/>
    <lineage>
        <taxon>Viruses</taxon>
        <taxon>Varidnaviria</taxon>
        <taxon>Bamfordvirae</taxon>
        <taxon>Nucleocytoviricota</taxon>
        <taxon>Megaviricetes</taxon>
        <taxon>Imitervirales</taxon>
        <taxon>Mimiviridae</taxon>
        <taxon>Klosneuvirinae</taxon>
    </lineage>
</organism>